<accession>A0ABY8QUH1</accession>
<dbReference type="InterPro" id="IPR015796">
    <property type="entry name" value="Impact_YigZ-like"/>
</dbReference>
<feature type="domain" description="Impact N-terminal" evidence="2">
    <location>
        <begin position="27"/>
        <end position="132"/>
    </location>
</feature>
<dbReference type="RefSeq" id="WP_349639256.1">
    <property type="nucleotide sequence ID" value="NZ_CP090958.1"/>
</dbReference>
<dbReference type="SUPFAM" id="SSF54211">
    <property type="entry name" value="Ribosomal protein S5 domain 2-like"/>
    <property type="match status" value="1"/>
</dbReference>
<dbReference type="PROSITE" id="PS00910">
    <property type="entry name" value="UPF0029"/>
    <property type="match status" value="1"/>
</dbReference>
<dbReference type="PANTHER" id="PTHR16301">
    <property type="entry name" value="IMPACT-RELATED"/>
    <property type="match status" value="1"/>
</dbReference>
<name>A0ABY8QUH1_9MICO</name>
<evidence type="ECO:0000259" key="2">
    <source>
        <dbReference type="Pfam" id="PF01205"/>
    </source>
</evidence>
<dbReference type="InterPro" id="IPR015269">
    <property type="entry name" value="UPF0029_Impact_C"/>
</dbReference>
<dbReference type="InterPro" id="IPR020569">
    <property type="entry name" value="UPF0029_Impact_CS"/>
</dbReference>
<evidence type="ECO:0000259" key="3">
    <source>
        <dbReference type="Pfam" id="PF09186"/>
    </source>
</evidence>
<dbReference type="InterPro" id="IPR020568">
    <property type="entry name" value="Ribosomal_Su5_D2-typ_SF"/>
</dbReference>
<dbReference type="InterPro" id="IPR036956">
    <property type="entry name" value="Impact_N_sf"/>
</dbReference>
<evidence type="ECO:0000256" key="1">
    <source>
        <dbReference type="ARBA" id="ARBA00007665"/>
    </source>
</evidence>
<dbReference type="InterPro" id="IPR023582">
    <property type="entry name" value="Impact"/>
</dbReference>
<dbReference type="Pfam" id="PF01205">
    <property type="entry name" value="Impact_N"/>
    <property type="match status" value="1"/>
</dbReference>
<organism evidence="4 5">
    <name type="scientific">Saxibacter everestensis</name>
    <dbReference type="NCBI Taxonomy" id="2909229"/>
    <lineage>
        <taxon>Bacteria</taxon>
        <taxon>Bacillati</taxon>
        <taxon>Actinomycetota</taxon>
        <taxon>Actinomycetes</taxon>
        <taxon>Micrococcales</taxon>
        <taxon>Brevibacteriaceae</taxon>
        <taxon>Saxibacter</taxon>
    </lineage>
</organism>
<dbReference type="Gene3D" id="3.30.230.30">
    <property type="entry name" value="Impact, N-terminal domain"/>
    <property type="match status" value="1"/>
</dbReference>
<protein>
    <submittedName>
        <fullName evidence="4">YigZ family protein</fullName>
    </submittedName>
</protein>
<keyword evidence="5" id="KW-1185">Reference proteome</keyword>
<dbReference type="Proteomes" id="UP001209083">
    <property type="component" value="Chromosome"/>
</dbReference>
<evidence type="ECO:0000313" key="4">
    <source>
        <dbReference type="EMBL" id="WGW12456.1"/>
    </source>
</evidence>
<reference evidence="4 5" key="1">
    <citation type="submission" date="2023-05" db="EMBL/GenBank/DDBJ databases">
        <title>Lithophilousrod everest ZFBP1038 complete genpme.</title>
        <authorList>
            <person name="Tian M."/>
        </authorList>
    </citation>
    <scope>NUCLEOTIDE SEQUENCE [LARGE SCALE GENOMIC DNA]</scope>
    <source>
        <strain evidence="4 5">ZFBP1038</strain>
    </source>
</reference>
<dbReference type="PANTHER" id="PTHR16301:SF20">
    <property type="entry name" value="IMPACT FAMILY MEMBER YIGZ"/>
    <property type="match status" value="1"/>
</dbReference>
<dbReference type="InterPro" id="IPR035647">
    <property type="entry name" value="EFG_III/V"/>
</dbReference>
<dbReference type="NCBIfam" id="TIGR00257">
    <property type="entry name" value="IMPACT_YIGZ"/>
    <property type="match status" value="1"/>
</dbReference>
<feature type="domain" description="UPF0029" evidence="3">
    <location>
        <begin position="148"/>
        <end position="201"/>
    </location>
</feature>
<dbReference type="EMBL" id="CP090958">
    <property type="protein sequence ID" value="WGW12456.1"/>
    <property type="molecule type" value="Genomic_DNA"/>
</dbReference>
<sequence length="217" mass="23196">MEPMAAGTSYAGYHSIAVPVGHELEVKRSRFIAELAPVETEEAARSFISAQRRVHSKARHHCTAFVLGERSEVRRSNDDGEPSGTAGLPILETLTGRGLSNIVAVVIRYFGGTLLGTGGLIRAYGGAVSAALDRAAIVDWRPVQSLTITADYSNAAQLEKLIHERRWTLLTANYAAEVTLSFGVPPGEADAAGLAVQDVSSRHNLPTIGSVRYVKSD</sequence>
<gene>
    <name evidence="4" type="ORF">LWF01_01425</name>
</gene>
<dbReference type="Pfam" id="PF09186">
    <property type="entry name" value="DUF1949"/>
    <property type="match status" value="1"/>
</dbReference>
<dbReference type="InterPro" id="IPR001498">
    <property type="entry name" value="Impact_N"/>
</dbReference>
<dbReference type="SUPFAM" id="SSF54980">
    <property type="entry name" value="EF-G C-terminal domain-like"/>
    <property type="match status" value="1"/>
</dbReference>
<dbReference type="Gene3D" id="3.30.70.240">
    <property type="match status" value="1"/>
</dbReference>
<comment type="similarity">
    <text evidence="1">Belongs to the IMPACT family.</text>
</comment>
<proteinExistence type="inferred from homology"/>
<evidence type="ECO:0000313" key="5">
    <source>
        <dbReference type="Proteomes" id="UP001209083"/>
    </source>
</evidence>